<dbReference type="Proteomes" id="UP000886743">
    <property type="component" value="Unassembled WGS sequence"/>
</dbReference>
<comment type="caution">
    <text evidence="3">The sequence shown here is derived from an EMBL/GenBank/DDBJ whole genome shotgun (WGS) entry which is preliminary data.</text>
</comment>
<name>A0A9D1NGX8_9FIRM</name>
<dbReference type="InterPro" id="IPR051803">
    <property type="entry name" value="TA_system_RelE-like_toxin"/>
</dbReference>
<dbReference type="AlphaFoldDB" id="A0A9D1NGX8"/>
<dbReference type="NCBIfam" id="TIGR02385">
    <property type="entry name" value="RelE_StbE"/>
    <property type="match status" value="1"/>
</dbReference>
<dbReference type="InterPro" id="IPR035093">
    <property type="entry name" value="RelE/ParE_toxin_dom_sf"/>
</dbReference>
<gene>
    <name evidence="3" type="ORF">IAC74_03805</name>
</gene>
<keyword evidence="2" id="KW-1277">Toxin-antitoxin system</keyword>
<comment type="similarity">
    <text evidence="1">Belongs to the RelE toxin family.</text>
</comment>
<dbReference type="PANTHER" id="PTHR33755">
    <property type="entry name" value="TOXIN PARE1-RELATED"/>
    <property type="match status" value="1"/>
</dbReference>
<dbReference type="Pfam" id="PF05016">
    <property type="entry name" value="ParE_toxin"/>
    <property type="match status" value="1"/>
</dbReference>
<organism evidence="3 4">
    <name type="scientific">Candidatus Aphodoplasma excrementigallinarum</name>
    <dbReference type="NCBI Taxonomy" id="2840673"/>
    <lineage>
        <taxon>Bacteria</taxon>
        <taxon>Bacillati</taxon>
        <taxon>Bacillota</taxon>
        <taxon>Clostridia</taxon>
        <taxon>Eubacteriales</taxon>
        <taxon>Candidatus Aphodoplasma</taxon>
    </lineage>
</organism>
<dbReference type="Gene3D" id="3.30.2310.20">
    <property type="entry name" value="RelE-like"/>
    <property type="match status" value="1"/>
</dbReference>
<protein>
    <submittedName>
        <fullName evidence="3">Type II toxin-antitoxin system RelE/ParE family toxin</fullName>
    </submittedName>
</protein>
<dbReference type="InterPro" id="IPR007712">
    <property type="entry name" value="RelE/ParE_toxin"/>
</dbReference>
<evidence type="ECO:0000256" key="1">
    <source>
        <dbReference type="ARBA" id="ARBA00006226"/>
    </source>
</evidence>
<accession>A0A9D1NGX8</accession>
<reference evidence="3" key="2">
    <citation type="journal article" date="2021" name="PeerJ">
        <title>Extensive microbial diversity within the chicken gut microbiome revealed by metagenomics and culture.</title>
        <authorList>
            <person name="Gilroy R."/>
            <person name="Ravi A."/>
            <person name="Getino M."/>
            <person name="Pursley I."/>
            <person name="Horton D.L."/>
            <person name="Alikhan N.F."/>
            <person name="Baker D."/>
            <person name="Gharbi K."/>
            <person name="Hall N."/>
            <person name="Watson M."/>
            <person name="Adriaenssens E.M."/>
            <person name="Foster-Nyarko E."/>
            <person name="Jarju S."/>
            <person name="Secka A."/>
            <person name="Antonio M."/>
            <person name="Oren A."/>
            <person name="Chaudhuri R.R."/>
            <person name="La Ragione R."/>
            <person name="Hildebrand F."/>
            <person name="Pallen M.J."/>
        </authorList>
    </citation>
    <scope>NUCLEOTIDE SEQUENCE</scope>
    <source>
        <strain evidence="3">4920</strain>
    </source>
</reference>
<evidence type="ECO:0000313" key="3">
    <source>
        <dbReference type="EMBL" id="HIV02675.1"/>
    </source>
</evidence>
<sequence length="103" mass="12054">MAYDVLISEPAERDMAEILTYIKVNLCAPEAAKKLLTELKEQIMSLSTQPERCPLVLDEVLAQKGYRKLIVQNYIVFYIVSQEEKRVTVYRVLYGRRQWESLL</sequence>
<evidence type="ECO:0000313" key="4">
    <source>
        <dbReference type="Proteomes" id="UP000886743"/>
    </source>
</evidence>
<reference evidence="3" key="1">
    <citation type="submission" date="2020-10" db="EMBL/GenBank/DDBJ databases">
        <authorList>
            <person name="Gilroy R."/>
        </authorList>
    </citation>
    <scope>NUCLEOTIDE SEQUENCE</scope>
    <source>
        <strain evidence="3">4920</strain>
    </source>
</reference>
<evidence type="ECO:0000256" key="2">
    <source>
        <dbReference type="ARBA" id="ARBA00022649"/>
    </source>
</evidence>
<proteinExistence type="inferred from homology"/>
<dbReference type="SUPFAM" id="SSF143011">
    <property type="entry name" value="RelE-like"/>
    <property type="match status" value="1"/>
</dbReference>
<dbReference type="EMBL" id="DVOF01000112">
    <property type="protein sequence ID" value="HIV02675.1"/>
    <property type="molecule type" value="Genomic_DNA"/>
</dbReference>